<dbReference type="PANTHER" id="PTHR46969">
    <property type="entry name" value="BIFUNCTIONAL PROTEIN HLDE"/>
    <property type="match status" value="1"/>
</dbReference>
<evidence type="ECO:0000259" key="1">
    <source>
        <dbReference type="Pfam" id="PF00294"/>
    </source>
</evidence>
<dbReference type="GO" id="GO:0033785">
    <property type="term" value="F:heptose 7-phosphate kinase activity"/>
    <property type="evidence" value="ECO:0007669"/>
    <property type="project" value="TreeGrafter"/>
</dbReference>
<dbReference type="SUPFAM" id="SSF53613">
    <property type="entry name" value="Ribokinase-like"/>
    <property type="match status" value="1"/>
</dbReference>
<name>A0A8J6XYP4_9BACT</name>
<comment type="caution">
    <text evidence="2">The sequence shown here is derived from an EMBL/GenBank/DDBJ whole genome shotgun (WGS) entry which is preliminary data.</text>
</comment>
<gene>
    <name evidence="2" type="ORF">IFK94_06400</name>
</gene>
<feature type="domain" description="Carbohydrate kinase PfkB" evidence="1">
    <location>
        <begin position="32"/>
        <end position="320"/>
    </location>
</feature>
<proteinExistence type="predicted"/>
<organism evidence="2 3">
    <name type="scientific">Candidatus Polarisedimenticola svalbardensis</name>
    <dbReference type="NCBI Taxonomy" id="2886004"/>
    <lineage>
        <taxon>Bacteria</taxon>
        <taxon>Pseudomonadati</taxon>
        <taxon>Acidobacteriota</taxon>
        <taxon>Candidatus Polarisedimenticolia</taxon>
        <taxon>Candidatus Polarisedimenticolales</taxon>
        <taxon>Candidatus Polarisedimenticolaceae</taxon>
        <taxon>Candidatus Polarisedimenticola</taxon>
    </lineage>
</organism>
<reference evidence="2 3" key="1">
    <citation type="submission" date="2020-08" db="EMBL/GenBank/DDBJ databases">
        <title>Acidobacteriota in marine sediments use diverse sulfur dissimilation pathways.</title>
        <authorList>
            <person name="Wasmund K."/>
        </authorList>
    </citation>
    <scope>NUCLEOTIDE SEQUENCE [LARGE SCALE GENOMIC DNA]</scope>
    <source>
        <strain evidence="2">MAG AM4</strain>
    </source>
</reference>
<accession>A0A8J6XYP4</accession>
<evidence type="ECO:0000313" key="3">
    <source>
        <dbReference type="Proteomes" id="UP000648239"/>
    </source>
</evidence>
<evidence type="ECO:0000313" key="2">
    <source>
        <dbReference type="EMBL" id="MBD3867735.1"/>
    </source>
</evidence>
<protein>
    <recommendedName>
        <fullName evidence="1">Carbohydrate kinase PfkB domain-containing protein</fullName>
    </recommendedName>
</protein>
<dbReference type="Pfam" id="PF00294">
    <property type="entry name" value="PfkB"/>
    <property type="match status" value="1"/>
</dbReference>
<dbReference type="GO" id="GO:0005829">
    <property type="term" value="C:cytosol"/>
    <property type="evidence" value="ECO:0007669"/>
    <property type="project" value="TreeGrafter"/>
</dbReference>
<dbReference type="InterPro" id="IPR029056">
    <property type="entry name" value="Ribokinase-like"/>
</dbReference>
<dbReference type="PANTHER" id="PTHR46969:SF1">
    <property type="entry name" value="BIFUNCTIONAL PROTEIN HLDE"/>
    <property type="match status" value="1"/>
</dbReference>
<dbReference type="GO" id="GO:0033786">
    <property type="term" value="F:heptose-1-phosphate adenylyltransferase activity"/>
    <property type="evidence" value="ECO:0007669"/>
    <property type="project" value="TreeGrafter"/>
</dbReference>
<dbReference type="EMBL" id="JACXWD010000015">
    <property type="protein sequence ID" value="MBD3867735.1"/>
    <property type="molecule type" value="Genomic_DNA"/>
</dbReference>
<dbReference type="Gene3D" id="3.40.1190.20">
    <property type="match status" value="1"/>
</dbReference>
<dbReference type="AlphaFoldDB" id="A0A8J6XYP4"/>
<dbReference type="InterPro" id="IPR011611">
    <property type="entry name" value="PfkB_dom"/>
</dbReference>
<sequence length="336" mass="35605">MNRERLHQLIERFRRRRVVVLGDLLVDEFVHGDIVRVSREAPVLILNHTRTVVVPGGGGNAVANLRALDAVPVPVGRVGRDDSGRRLLAAFRKDRIPVTGIVVDPEWETPTKSRVLAGGIHTRRQQIVRIDRGARTSEEVPPTPSGLSGKLRQALGKAEGLLVADYGYGAASPALVKRYGPGLMRKGVPVTVDSRTRSMHFGGMTACTPNQEELEQAAGVELTEDDQAVTAAGRTVLKRTGHQAVLVTRGAAGMSLLEKGRPGFRIPAYGGDEVADVTGAGDTVIAVFTLALAAGGSFQEAAVLANYAAGLVVMKAGTATLGREELHGAVDGDPDR</sequence>
<dbReference type="Proteomes" id="UP000648239">
    <property type="component" value="Unassembled WGS sequence"/>
</dbReference>